<sequence length="804" mass="89925">MLNRLLDYPRTLLLFALGVVLYFAWQSQYFEINASADTLIADNNEQYLRSREISQKFSPEEFLIIAFRPKQGKVFSRDSQAVIAELSERLLTFKRVESVRSIINVPLLSRYSGPLHEGLNPEELTQQHLQLSPKELAKRFRDHPVYEDLIVTRDMTSTGIQVLFRSNPAIEQLERKILRLKRRVQNAPLSEGDHQRLEQLERQLAPLEKSLREQRHREVATLRDIVNDYRDKGEFFLGGPHVLGYQLINIIKDDLLLFGSAIAALICAMLLLLFRQLRWLFVTLTCCAASLAVTLGLFANLGLKATVISSNFVALQLILSLALVIHLIVQYREEANKRPSASQREIVLATLKEKTAPCFFAGLTTSIGFASLILSDIKPVSSFGWMMVLAMAISLVSTLILFPALLLLFSRPLHSHHRSLFDRPVAALQRSCTRRGGTIVVLSSLALILGVVGALRLTVENSFINYFDSDTEVYQELSFIDRKFGGSTPLDIIYTPPAREAKGRDGQLLLRAVDIQQAQRIQSAIETFPAVGTTLSIVNVTQLAREMNNDKPLTEYELTAVYWSLDSAVRENLVSSYFTDNPPQLRISTRIHDSLEGLNRADLLRDLRASIADLGIPAEQIELSNLLVLYQAMLEQLFESQILTLGTVFAALFIAFIVIFRSLAIALAAMAPNILSAAAILGIMGWLGIPLDFMTMTIAAVAMGIAVDDTIHYVHRFRKEAQQHSSAEALRLSHQSVGYALCYTTVIITCGFALLGFSDFIPSVLFGLLTALAIVIALFADLMLLPVLLHYLHRDPSQVYGNDR</sequence>
<feature type="transmembrane region" description="Helical" evidence="6">
    <location>
        <begin position="383"/>
        <end position="409"/>
    </location>
</feature>
<feature type="transmembrane region" description="Helical" evidence="6">
    <location>
        <begin position="307"/>
        <end position="329"/>
    </location>
</feature>
<feature type="domain" description="SSD" evidence="7">
    <location>
        <begin position="288"/>
        <end position="408"/>
    </location>
</feature>
<dbReference type="Proteomes" id="UP000765845">
    <property type="component" value="Unassembled WGS sequence"/>
</dbReference>
<keyword evidence="5 6" id="KW-0472">Membrane</keyword>
<feature type="transmembrane region" description="Helical" evidence="6">
    <location>
        <begin position="255"/>
        <end position="274"/>
    </location>
</feature>
<feature type="transmembrane region" description="Helical" evidence="6">
    <location>
        <begin position="642"/>
        <end position="660"/>
    </location>
</feature>
<comment type="caution">
    <text evidence="8">The sequence shown here is derived from an EMBL/GenBank/DDBJ whole genome shotgun (WGS) entry which is preliminary data.</text>
</comment>
<evidence type="ECO:0000256" key="6">
    <source>
        <dbReference type="SAM" id="Phobius"/>
    </source>
</evidence>
<dbReference type="InterPro" id="IPR050545">
    <property type="entry name" value="Mycobact_MmpL"/>
</dbReference>
<accession>A0ABX1GCW6</accession>
<feature type="transmembrane region" description="Helical" evidence="6">
    <location>
        <begin position="358"/>
        <end position="377"/>
    </location>
</feature>
<feature type="transmembrane region" description="Helical" evidence="6">
    <location>
        <begin position="693"/>
        <end position="715"/>
    </location>
</feature>
<evidence type="ECO:0000313" key="8">
    <source>
        <dbReference type="EMBL" id="NKI17009.1"/>
    </source>
</evidence>
<reference evidence="8 9" key="1">
    <citation type="submission" date="2020-04" db="EMBL/GenBank/DDBJ databases">
        <authorList>
            <person name="Yoon J."/>
        </authorList>
    </citation>
    <scope>NUCLEOTIDE SEQUENCE [LARGE SCALE GENOMIC DNA]</scope>
    <source>
        <strain evidence="8 9">KMU-166</strain>
    </source>
</reference>
<feature type="transmembrane region" description="Helical" evidence="6">
    <location>
        <begin position="736"/>
        <end position="758"/>
    </location>
</feature>
<keyword evidence="9" id="KW-1185">Reference proteome</keyword>
<gene>
    <name evidence="8" type="ORF">HCU74_06190</name>
</gene>
<dbReference type="Gene3D" id="1.20.1640.10">
    <property type="entry name" value="Multidrug efflux transporter AcrB transmembrane domain"/>
    <property type="match status" value="2"/>
</dbReference>
<keyword evidence="3 6" id="KW-0812">Transmembrane</keyword>
<dbReference type="PANTHER" id="PTHR33406">
    <property type="entry name" value="MEMBRANE PROTEIN MJ1562-RELATED"/>
    <property type="match status" value="1"/>
</dbReference>
<evidence type="ECO:0000313" key="9">
    <source>
        <dbReference type="Proteomes" id="UP000765845"/>
    </source>
</evidence>
<dbReference type="RefSeq" id="WP_168449541.1">
    <property type="nucleotide sequence ID" value="NZ_JAAWWK010000002.1"/>
</dbReference>
<name>A0ABX1GCW6_9GAMM</name>
<organism evidence="8 9">
    <name type="scientific">Spongiibacter thalassae</name>
    <dbReference type="NCBI Taxonomy" id="2721624"/>
    <lineage>
        <taxon>Bacteria</taxon>
        <taxon>Pseudomonadati</taxon>
        <taxon>Pseudomonadota</taxon>
        <taxon>Gammaproteobacteria</taxon>
        <taxon>Cellvibrionales</taxon>
        <taxon>Spongiibacteraceae</taxon>
        <taxon>Spongiibacter</taxon>
    </lineage>
</organism>
<evidence type="ECO:0000256" key="1">
    <source>
        <dbReference type="ARBA" id="ARBA00004651"/>
    </source>
</evidence>
<evidence type="ECO:0000256" key="3">
    <source>
        <dbReference type="ARBA" id="ARBA00022692"/>
    </source>
</evidence>
<dbReference type="InterPro" id="IPR000731">
    <property type="entry name" value="SSD"/>
</dbReference>
<feature type="transmembrane region" description="Helical" evidence="6">
    <location>
        <begin position="764"/>
        <end position="789"/>
    </location>
</feature>
<evidence type="ECO:0000256" key="2">
    <source>
        <dbReference type="ARBA" id="ARBA00022475"/>
    </source>
</evidence>
<dbReference type="PANTHER" id="PTHR33406:SF12">
    <property type="entry name" value="BLR2997 PROTEIN"/>
    <property type="match status" value="1"/>
</dbReference>
<protein>
    <submittedName>
        <fullName evidence="8">MMPL family transporter</fullName>
    </submittedName>
</protein>
<evidence type="ECO:0000256" key="5">
    <source>
        <dbReference type="ARBA" id="ARBA00023136"/>
    </source>
</evidence>
<dbReference type="InterPro" id="IPR004869">
    <property type="entry name" value="MMPL_dom"/>
</dbReference>
<feature type="transmembrane region" description="Helical" evidence="6">
    <location>
        <begin position="667"/>
        <end position="687"/>
    </location>
</feature>
<feature type="domain" description="SSD" evidence="7">
    <location>
        <begin position="665"/>
        <end position="791"/>
    </location>
</feature>
<feature type="transmembrane region" description="Helical" evidence="6">
    <location>
        <begin position="439"/>
        <end position="459"/>
    </location>
</feature>
<keyword evidence="4 6" id="KW-1133">Transmembrane helix</keyword>
<evidence type="ECO:0000259" key="7">
    <source>
        <dbReference type="PROSITE" id="PS50156"/>
    </source>
</evidence>
<comment type="subcellular location">
    <subcellularLocation>
        <location evidence="1">Cell membrane</location>
        <topology evidence="1">Multi-pass membrane protein</topology>
    </subcellularLocation>
</comment>
<evidence type="ECO:0000256" key="4">
    <source>
        <dbReference type="ARBA" id="ARBA00022989"/>
    </source>
</evidence>
<dbReference type="EMBL" id="JAAWWK010000002">
    <property type="protein sequence ID" value="NKI17009.1"/>
    <property type="molecule type" value="Genomic_DNA"/>
</dbReference>
<keyword evidence="2" id="KW-1003">Cell membrane</keyword>
<dbReference type="PROSITE" id="PS50156">
    <property type="entry name" value="SSD"/>
    <property type="match status" value="2"/>
</dbReference>
<dbReference type="SUPFAM" id="SSF82866">
    <property type="entry name" value="Multidrug efflux transporter AcrB transmembrane domain"/>
    <property type="match status" value="2"/>
</dbReference>
<feature type="transmembrane region" description="Helical" evidence="6">
    <location>
        <begin position="281"/>
        <end position="301"/>
    </location>
</feature>
<proteinExistence type="predicted"/>
<dbReference type="Pfam" id="PF03176">
    <property type="entry name" value="MMPL"/>
    <property type="match status" value="2"/>
</dbReference>